<feature type="transmembrane region" description="Helical" evidence="1">
    <location>
        <begin position="7"/>
        <end position="24"/>
    </location>
</feature>
<dbReference type="Proteomes" id="UP000490060">
    <property type="component" value="Unassembled WGS sequence"/>
</dbReference>
<organism evidence="2 3">
    <name type="scientific">Tenacibaculum finnmarkense genomovar ulcerans</name>
    <dbReference type="NCBI Taxonomy" id="2781388"/>
    <lineage>
        <taxon>Bacteria</taxon>
        <taxon>Pseudomonadati</taxon>
        <taxon>Bacteroidota</taxon>
        <taxon>Flavobacteriia</taxon>
        <taxon>Flavobacteriales</taxon>
        <taxon>Flavobacteriaceae</taxon>
        <taxon>Tenacibaculum</taxon>
        <taxon>Tenacibaculum finnmarkense</taxon>
    </lineage>
</organism>
<reference evidence="2 3" key="1">
    <citation type="submission" date="2017-11" db="EMBL/GenBank/DDBJ databases">
        <authorList>
            <person name="Duchaud E."/>
        </authorList>
    </citation>
    <scope>NUCLEOTIDE SEQUENCE [LARGE SCALE GENOMIC DNA]</scope>
    <source>
        <strain evidence="2 3">TNO010</strain>
    </source>
</reference>
<dbReference type="AlphaFoldDB" id="A0A2I2MA66"/>
<evidence type="ECO:0000313" key="3">
    <source>
        <dbReference type="Proteomes" id="UP000490060"/>
    </source>
</evidence>
<accession>A0A2I2MA66</accession>
<dbReference type="RefSeq" id="WP_172505628.1">
    <property type="nucleotide sequence ID" value="NZ_OENE01000026.1"/>
</dbReference>
<keyword evidence="1" id="KW-1133">Transmembrane helix</keyword>
<evidence type="ECO:0000256" key="1">
    <source>
        <dbReference type="SAM" id="Phobius"/>
    </source>
</evidence>
<dbReference type="EMBL" id="OENE01000026">
    <property type="protein sequence ID" value="SOU89356.1"/>
    <property type="molecule type" value="Genomic_DNA"/>
</dbReference>
<keyword evidence="1" id="KW-0812">Transmembrane</keyword>
<protein>
    <submittedName>
        <fullName evidence="2">Uncharacterized protein</fullName>
    </submittedName>
</protein>
<gene>
    <name evidence="2" type="ORF">TNO010_320001</name>
</gene>
<proteinExistence type="predicted"/>
<name>A0A2I2MA66_9FLAO</name>
<evidence type="ECO:0000313" key="2">
    <source>
        <dbReference type="EMBL" id="SOU89356.1"/>
    </source>
</evidence>
<keyword evidence="1" id="KW-0472">Membrane</keyword>
<sequence>MKKRIHIILIITSVAMLATAYYLYRSNDITERKSRLMRHIKEQLKHKQLPINQFDIDLQKEEYLLTKIDYNIPLTQKIIVANCINNANPNYNKEEAIDCFKTLSYFIVDKISEETLIKSITSSYINNGLRYMVLGGFLRIKDFQNNTEDNSNYLKLVTYSGFMYNLRDPKKLTAFYKKNQPLMQNYVTDAIYKEHLQNPINNLLKGYRILNNAPDRTVFLKEAEARGEKNYNHSASENWKITFWERRRQEGNDKVIYKILVDVKKHYEEQ</sequence>